<protein>
    <recommendedName>
        <fullName evidence="2">Spore coat protein U/FanG domain-containing protein</fullName>
    </recommendedName>
</protein>
<feature type="chain" id="PRO_5046617752" description="Spore coat protein U/FanG domain-containing protein" evidence="1">
    <location>
        <begin position="25"/>
        <end position="166"/>
    </location>
</feature>
<evidence type="ECO:0000256" key="1">
    <source>
        <dbReference type="SAM" id="SignalP"/>
    </source>
</evidence>
<dbReference type="Pfam" id="PF05229">
    <property type="entry name" value="SCPU"/>
    <property type="match status" value="1"/>
</dbReference>
<dbReference type="InterPro" id="IPR053167">
    <property type="entry name" value="Spore_coat_component"/>
</dbReference>
<comment type="caution">
    <text evidence="3">The sequence shown here is derived from an EMBL/GenBank/DDBJ whole genome shotgun (WGS) entry which is preliminary data.</text>
</comment>
<accession>A0ABP7X223</accession>
<evidence type="ECO:0000259" key="2">
    <source>
        <dbReference type="Pfam" id="PF05229"/>
    </source>
</evidence>
<keyword evidence="4" id="KW-1185">Reference proteome</keyword>
<sequence length="166" mass="17609">MAIKRNYILGFMAATLVWSSTLLADVTDTFDVTITIENSCDLTTPATDMAFGTVQLLNTNYTATSTVSVTCTSALAYDLALDAGENQGATTRRMTDGTNFVSYRLYNDAGHTTLWGDDTAFGSVNADTGTGVEKIFSVYGRVETGDNATTPPAGAYSDTVTVTVTF</sequence>
<keyword evidence="1" id="KW-0732">Signal</keyword>
<evidence type="ECO:0000313" key="3">
    <source>
        <dbReference type="EMBL" id="GAA4102778.1"/>
    </source>
</evidence>
<dbReference type="Proteomes" id="UP001500392">
    <property type="component" value="Unassembled WGS sequence"/>
</dbReference>
<feature type="signal peptide" evidence="1">
    <location>
        <begin position="1"/>
        <end position="24"/>
    </location>
</feature>
<dbReference type="PANTHER" id="PTHR37089:SF4">
    <property type="entry name" value="EXPORTED PROTEIN"/>
    <property type="match status" value="1"/>
</dbReference>
<dbReference type="InterPro" id="IPR007893">
    <property type="entry name" value="Spore_coat_U/FanG"/>
</dbReference>
<evidence type="ECO:0000313" key="4">
    <source>
        <dbReference type="Proteomes" id="UP001500392"/>
    </source>
</evidence>
<proteinExistence type="predicted"/>
<dbReference type="RefSeq" id="WP_344937745.1">
    <property type="nucleotide sequence ID" value="NZ_BAABDM010000007.1"/>
</dbReference>
<organism evidence="3 4">
    <name type="scientific">Zhongshania borealis</name>
    <dbReference type="NCBI Taxonomy" id="889488"/>
    <lineage>
        <taxon>Bacteria</taxon>
        <taxon>Pseudomonadati</taxon>
        <taxon>Pseudomonadota</taxon>
        <taxon>Gammaproteobacteria</taxon>
        <taxon>Cellvibrionales</taxon>
        <taxon>Spongiibacteraceae</taxon>
        <taxon>Zhongshania</taxon>
    </lineage>
</organism>
<name>A0ABP7X223_9GAMM</name>
<dbReference type="EMBL" id="BAABDM010000007">
    <property type="protein sequence ID" value="GAA4102778.1"/>
    <property type="molecule type" value="Genomic_DNA"/>
</dbReference>
<reference evidence="4" key="1">
    <citation type="journal article" date="2019" name="Int. J. Syst. Evol. Microbiol.">
        <title>The Global Catalogue of Microorganisms (GCM) 10K type strain sequencing project: providing services to taxonomists for standard genome sequencing and annotation.</title>
        <authorList>
            <consortium name="The Broad Institute Genomics Platform"/>
            <consortium name="The Broad Institute Genome Sequencing Center for Infectious Disease"/>
            <person name="Wu L."/>
            <person name="Ma J."/>
        </authorList>
    </citation>
    <scope>NUCLEOTIDE SEQUENCE [LARGE SCALE GENOMIC DNA]</scope>
    <source>
        <strain evidence="4">JCM 17304</strain>
    </source>
</reference>
<feature type="domain" description="Spore coat protein U/FanG" evidence="2">
    <location>
        <begin position="27"/>
        <end position="163"/>
    </location>
</feature>
<gene>
    <name evidence="3" type="ORF">GCM10022414_30820</name>
</gene>
<dbReference type="SMART" id="SM00972">
    <property type="entry name" value="SCPU"/>
    <property type="match status" value="1"/>
</dbReference>
<dbReference type="PANTHER" id="PTHR37089">
    <property type="entry name" value="PROTEIN U-RELATED"/>
    <property type="match status" value="1"/>
</dbReference>